<reference evidence="1 2" key="1">
    <citation type="submission" date="2015-02" db="EMBL/GenBank/DDBJ databases">
        <title>Draft genome of a novel marine cyanobacterium (Chroococcales) isolated from South Atlantic Ocean.</title>
        <authorList>
            <person name="Rigonato J."/>
            <person name="Alvarenga D.O."/>
            <person name="Branco L.H."/>
            <person name="Varani A.M."/>
            <person name="Brandini F.P."/>
            <person name="Fiore M.F."/>
        </authorList>
    </citation>
    <scope>NUCLEOTIDE SEQUENCE [LARGE SCALE GENOMIC DNA]</scope>
    <source>
        <strain evidence="1 2">CENA595</strain>
    </source>
</reference>
<dbReference type="STRING" id="1618023.UH38_22585"/>
<protein>
    <recommendedName>
        <fullName evidence="3">Restriction alleviation protein, Lar family</fullName>
    </recommendedName>
</protein>
<dbReference type="NCBIfam" id="TIGR03655">
    <property type="entry name" value="anti_R_Lar"/>
    <property type="match status" value="1"/>
</dbReference>
<dbReference type="InterPro" id="IPR019908">
    <property type="entry name" value="Toxin_RalR"/>
</dbReference>
<evidence type="ECO:0008006" key="3">
    <source>
        <dbReference type="Google" id="ProtNLM"/>
    </source>
</evidence>
<dbReference type="Proteomes" id="UP000032452">
    <property type="component" value="Unassembled WGS sequence"/>
</dbReference>
<organism evidence="1 2">
    <name type="scientific">Aliterella atlantica CENA595</name>
    <dbReference type="NCBI Taxonomy" id="1618023"/>
    <lineage>
        <taxon>Bacteria</taxon>
        <taxon>Bacillati</taxon>
        <taxon>Cyanobacteriota</taxon>
        <taxon>Cyanophyceae</taxon>
        <taxon>Chroococcidiopsidales</taxon>
        <taxon>Aliterellaceae</taxon>
        <taxon>Aliterella</taxon>
    </lineage>
</organism>
<dbReference type="EMBL" id="JYON01000037">
    <property type="protein sequence ID" value="KJH69622.1"/>
    <property type="molecule type" value="Genomic_DNA"/>
</dbReference>
<name>A0A0D8ZMP5_9CYAN</name>
<gene>
    <name evidence="1" type="ORF">UH38_22585</name>
</gene>
<proteinExistence type="predicted"/>
<accession>A0A0D8ZMP5</accession>
<dbReference type="AlphaFoldDB" id="A0A0D8ZMP5"/>
<sequence>MDLFSKFGFVMSEKTIEGKDYFLPCPFCGNCELEIIESEFEDSQNGEGLTVYCDCGAQGPAAKTEDEATLKWNSRFKS</sequence>
<evidence type="ECO:0000313" key="2">
    <source>
        <dbReference type="Proteomes" id="UP000032452"/>
    </source>
</evidence>
<dbReference type="Pfam" id="PF14354">
    <property type="entry name" value="Lar_restr_allev"/>
    <property type="match status" value="1"/>
</dbReference>
<comment type="caution">
    <text evidence="1">The sequence shown here is derived from an EMBL/GenBank/DDBJ whole genome shotgun (WGS) entry which is preliminary data.</text>
</comment>
<keyword evidence="2" id="KW-1185">Reference proteome</keyword>
<evidence type="ECO:0000313" key="1">
    <source>
        <dbReference type="EMBL" id="KJH69622.1"/>
    </source>
</evidence>